<keyword evidence="2" id="KW-1185">Reference proteome</keyword>
<evidence type="ECO:0000313" key="1">
    <source>
        <dbReference type="EMBL" id="MCP1259066.1"/>
    </source>
</evidence>
<organism evidence="1 2">
    <name type="scientific">Acetobacter lambici</name>
    <dbReference type="NCBI Taxonomy" id="1332824"/>
    <lineage>
        <taxon>Bacteria</taxon>
        <taxon>Pseudomonadati</taxon>
        <taxon>Pseudomonadota</taxon>
        <taxon>Alphaproteobacteria</taxon>
        <taxon>Acetobacterales</taxon>
        <taxon>Acetobacteraceae</taxon>
        <taxon>Acetobacter</taxon>
    </lineage>
</organism>
<evidence type="ECO:0000313" key="2">
    <source>
        <dbReference type="Proteomes" id="UP001523528"/>
    </source>
</evidence>
<gene>
    <name evidence="1" type="ORF">NKW50_10735</name>
</gene>
<dbReference type="Proteomes" id="UP001523528">
    <property type="component" value="Unassembled WGS sequence"/>
</dbReference>
<comment type="caution">
    <text evidence="1">The sequence shown here is derived from an EMBL/GenBank/DDBJ whole genome shotgun (WGS) entry which is preliminary data.</text>
</comment>
<dbReference type="RefSeq" id="WP_253544133.1">
    <property type="nucleotide sequence ID" value="NZ_JAMYZY010000020.1"/>
</dbReference>
<accession>A0ABT1F251</accession>
<reference evidence="1 2" key="1">
    <citation type="submission" date="2022-06" db="EMBL/GenBank/DDBJ databases">
        <title>Acetobacer genomes from food samples.</title>
        <authorList>
            <person name="Sombolestani A."/>
        </authorList>
    </citation>
    <scope>NUCLEOTIDE SEQUENCE [LARGE SCALE GENOMIC DNA]</scope>
    <source>
        <strain evidence="1 2">R-83285</strain>
    </source>
</reference>
<protein>
    <submittedName>
        <fullName evidence="1">Uncharacterized protein</fullName>
    </submittedName>
</protein>
<name>A0ABT1F251_9PROT</name>
<sequence>MVSLDRSSSPDLEPPAGSLLDMKSALLLEQNAKARIKQLDFDERSGSVVEIAVVTARVGKEYAAVRRKLLALPAEHAPSIHRCKTVADVQERLRVLITRALEELTADGGSTIPTGV</sequence>
<proteinExistence type="predicted"/>
<dbReference type="EMBL" id="JAMYZZ010000020">
    <property type="protein sequence ID" value="MCP1259066.1"/>
    <property type="molecule type" value="Genomic_DNA"/>
</dbReference>